<dbReference type="SMART" id="SM00849">
    <property type="entry name" value="Lactamase_B"/>
    <property type="match status" value="1"/>
</dbReference>
<dbReference type="PANTHER" id="PTHR43705:SF1">
    <property type="entry name" value="HYDROXYACYLGLUTATHIONE HYDROLASE GLOB"/>
    <property type="match status" value="1"/>
</dbReference>
<evidence type="ECO:0000256" key="2">
    <source>
        <dbReference type="ARBA" id="ARBA00004963"/>
    </source>
</evidence>
<evidence type="ECO:0000259" key="8">
    <source>
        <dbReference type="SMART" id="SM00849"/>
    </source>
</evidence>
<comment type="caution">
    <text evidence="9">The sequence shown here is derived from an EMBL/GenBank/DDBJ whole genome shotgun (WGS) entry which is preliminary data.</text>
</comment>
<evidence type="ECO:0000256" key="1">
    <source>
        <dbReference type="ARBA" id="ARBA00001623"/>
    </source>
</evidence>
<organism evidence="9 10">
    <name type="scientific">Shewanella aestuarii</name>
    <dbReference type="NCBI Taxonomy" id="1028752"/>
    <lineage>
        <taxon>Bacteria</taxon>
        <taxon>Pseudomonadati</taxon>
        <taxon>Pseudomonadota</taxon>
        <taxon>Gammaproteobacteria</taxon>
        <taxon>Alteromonadales</taxon>
        <taxon>Shewanellaceae</taxon>
        <taxon>Shewanella</taxon>
    </lineage>
</organism>
<feature type="binding site" evidence="7">
    <location>
        <position position="135"/>
    </location>
    <ligand>
        <name>Zn(2+)</name>
        <dbReference type="ChEBI" id="CHEBI:29105"/>
        <label>1</label>
    </ligand>
</feature>
<comment type="pathway">
    <text evidence="2 7">Secondary metabolite metabolism; methylglyoxal degradation; (R)-lactate from methylglyoxal: step 2/2.</text>
</comment>
<comment type="similarity">
    <text evidence="3 7">Belongs to the metallo-beta-lactamase superfamily. Glyoxalase II family.</text>
</comment>
<dbReference type="Pfam" id="PF00753">
    <property type="entry name" value="Lactamase_B"/>
    <property type="match status" value="2"/>
</dbReference>
<dbReference type="HAMAP" id="MF_01374">
    <property type="entry name" value="Glyoxalase_2"/>
    <property type="match status" value="1"/>
</dbReference>
<evidence type="ECO:0000256" key="6">
    <source>
        <dbReference type="ARBA" id="ARBA00022833"/>
    </source>
</evidence>
<keyword evidence="10" id="KW-1185">Reference proteome</keyword>
<keyword evidence="6 7" id="KW-0862">Zinc</keyword>
<feature type="binding site" evidence="7">
    <location>
        <position position="173"/>
    </location>
    <ligand>
        <name>Zn(2+)</name>
        <dbReference type="ChEBI" id="CHEBI:29105"/>
        <label>2</label>
    </ligand>
</feature>
<accession>A0ABT0KX76</accession>
<dbReference type="InterPro" id="IPR050110">
    <property type="entry name" value="Glyoxalase_II_hydrolase"/>
</dbReference>
<dbReference type="Gene3D" id="3.60.15.10">
    <property type="entry name" value="Ribonuclease Z/Hydroxyacylglutathione hydrolase-like"/>
    <property type="match status" value="1"/>
</dbReference>
<evidence type="ECO:0000256" key="5">
    <source>
        <dbReference type="ARBA" id="ARBA00022801"/>
    </source>
</evidence>
<name>A0ABT0KX76_9GAMM</name>
<dbReference type="InterPro" id="IPR001279">
    <property type="entry name" value="Metallo-B-lactamas"/>
</dbReference>
<comment type="function">
    <text evidence="7">Thiolesterase that catalyzes the hydrolysis of S-D-lactoyl-glutathione to form glutathione and D-lactic acid.</text>
</comment>
<dbReference type="InterPro" id="IPR035680">
    <property type="entry name" value="Clx_II_MBL"/>
</dbReference>
<evidence type="ECO:0000256" key="3">
    <source>
        <dbReference type="ARBA" id="ARBA00006759"/>
    </source>
</evidence>
<evidence type="ECO:0000313" key="9">
    <source>
        <dbReference type="EMBL" id="MCL1116063.1"/>
    </source>
</evidence>
<evidence type="ECO:0000256" key="4">
    <source>
        <dbReference type="ARBA" id="ARBA00022723"/>
    </source>
</evidence>
<feature type="binding site" evidence="7">
    <location>
        <position position="58"/>
    </location>
    <ligand>
        <name>Zn(2+)</name>
        <dbReference type="ChEBI" id="CHEBI:29105"/>
        <label>2</label>
    </ligand>
</feature>
<dbReference type="SUPFAM" id="SSF56281">
    <property type="entry name" value="Metallo-hydrolase/oxidoreductase"/>
    <property type="match status" value="1"/>
</dbReference>
<dbReference type="InterPro" id="IPR017782">
    <property type="entry name" value="Hydroxyacylglutathione_Hdrlase"/>
</dbReference>
<feature type="binding site" evidence="7">
    <location>
        <position position="135"/>
    </location>
    <ligand>
        <name>Zn(2+)</name>
        <dbReference type="ChEBI" id="CHEBI:29105"/>
        <label>2</label>
    </ligand>
</feature>
<feature type="binding site" evidence="7">
    <location>
        <position position="56"/>
    </location>
    <ligand>
        <name>Zn(2+)</name>
        <dbReference type="ChEBI" id="CHEBI:29105"/>
        <label>1</label>
    </ligand>
</feature>
<dbReference type="GO" id="GO:0004416">
    <property type="term" value="F:hydroxyacylglutathione hydrolase activity"/>
    <property type="evidence" value="ECO:0007669"/>
    <property type="project" value="UniProtKB-EC"/>
</dbReference>
<evidence type="ECO:0000313" key="10">
    <source>
        <dbReference type="Proteomes" id="UP001203212"/>
    </source>
</evidence>
<feature type="binding site" evidence="7">
    <location>
        <position position="118"/>
    </location>
    <ligand>
        <name>Zn(2+)</name>
        <dbReference type="ChEBI" id="CHEBI:29105"/>
        <label>1</label>
    </ligand>
</feature>
<dbReference type="InterPro" id="IPR036866">
    <property type="entry name" value="RibonucZ/Hydroxyglut_hydro"/>
</dbReference>
<keyword evidence="4 7" id="KW-0479">Metal-binding</keyword>
<feature type="domain" description="Metallo-beta-lactamase" evidence="8">
    <location>
        <begin position="12"/>
        <end position="173"/>
    </location>
</feature>
<dbReference type="NCBIfam" id="TIGR03413">
    <property type="entry name" value="GSH_gloB"/>
    <property type="match status" value="1"/>
</dbReference>
<comment type="cofactor">
    <cofactor evidence="7">
        <name>Zn(2+)</name>
        <dbReference type="ChEBI" id="CHEBI:29105"/>
    </cofactor>
    <text evidence="7">Binds 2 Zn(2+) ions per subunit.</text>
</comment>
<dbReference type="Proteomes" id="UP001203212">
    <property type="component" value="Unassembled WGS sequence"/>
</dbReference>
<feature type="binding site" evidence="7">
    <location>
        <position position="54"/>
    </location>
    <ligand>
        <name>Zn(2+)</name>
        <dbReference type="ChEBI" id="CHEBI:29105"/>
        <label>1</label>
    </ligand>
</feature>
<evidence type="ECO:0000256" key="7">
    <source>
        <dbReference type="HAMAP-Rule" id="MF_01374"/>
    </source>
</evidence>
<sequence length="261" mass="29130">MYKTHQISAFNDNYIWVIEDNYGAAYVVDPGCGQSVIDYVNSNKIQLVGILITHHHKDHTGGIALLQQANDQQLCVYGPVNEAIDGLTAPISIAEHTSAELNLQNWYQPIQVISVPGHTLGHIAYVIDDNLFCGDTLFSGGCGRVFEGTAAQMSKSLSLLSKLPDSTKVFCAHEYTQSNLKFAITAMPNNKALKNYIEQVDSLRKQGLSTIPSNILQEKKVNPFLRCEDEEIKLSLSSKFNQKITDNIQAFKNLRLWKDHF</sequence>
<dbReference type="PIRSF" id="PIRSF005457">
    <property type="entry name" value="Glx"/>
    <property type="match status" value="1"/>
</dbReference>
<dbReference type="RefSeq" id="WP_188839750.1">
    <property type="nucleotide sequence ID" value="NZ_BMOT01000001.1"/>
</dbReference>
<comment type="subunit">
    <text evidence="7">Monomer.</text>
</comment>
<dbReference type="CDD" id="cd07723">
    <property type="entry name" value="hydroxyacylglutathione_hydrolase_MBL-fold"/>
    <property type="match status" value="1"/>
</dbReference>
<dbReference type="EMBL" id="JAKILK010000001">
    <property type="protein sequence ID" value="MCL1116063.1"/>
    <property type="molecule type" value="Genomic_DNA"/>
</dbReference>
<reference evidence="9 10" key="1">
    <citation type="submission" date="2022-01" db="EMBL/GenBank/DDBJ databases">
        <title>Whole genome-based taxonomy of the Shewanellaceae.</title>
        <authorList>
            <person name="Martin-Rodriguez A.J."/>
        </authorList>
    </citation>
    <scope>NUCLEOTIDE SEQUENCE [LARGE SCALE GENOMIC DNA]</scope>
    <source>
        <strain evidence="9 10">JCM 17801</strain>
    </source>
</reference>
<comment type="catalytic activity">
    <reaction evidence="1 7">
        <text>an S-(2-hydroxyacyl)glutathione + H2O = a 2-hydroxy carboxylate + glutathione + H(+)</text>
        <dbReference type="Rhea" id="RHEA:21864"/>
        <dbReference type="ChEBI" id="CHEBI:15377"/>
        <dbReference type="ChEBI" id="CHEBI:15378"/>
        <dbReference type="ChEBI" id="CHEBI:57925"/>
        <dbReference type="ChEBI" id="CHEBI:58896"/>
        <dbReference type="ChEBI" id="CHEBI:71261"/>
        <dbReference type="EC" id="3.1.2.6"/>
    </reaction>
</comment>
<protein>
    <recommendedName>
        <fullName evidence="7">Hydroxyacylglutathione hydrolase</fullName>
        <ecNumber evidence="7">3.1.2.6</ecNumber>
    </recommendedName>
    <alternativeName>
        <fullName evidence="7">Glyoxalase II</fullName>
        <shortName evidence="7">Glx II</shortName>
    </alternativeName>
</protein>
<feature type="binding site" evidence="7">
    <location>
        <position position="59"/>
    </location>
    <ligand>
        <name>Zn(2+)</name>
        <dbReference type="ChEBI" id="CHEBI:29105"/>
        <label>2</label>
    </ligand>
</feature>
<dbReference type="InterPro" id="IPR032282">
    <property type="entry name" value="HAGH_C"/>
</dbReference>
<keyword evidence="5 7" id="KW-0378">Hydrolase</keyword>
<dbReference type="Pfam" id="PF16123">
    <property type="entry name" value="HAGH_C"/>
    <property type="match status" value="1"/>
</dbReference>
<dbReference type="PANTHER" id="PTHR43705">
    <property type="entry name" value="HYDROXYACYLGLUTATHIONE HYDROLASE"/>
    <property type="match status" value="1"/>
</dbReference>
<proteinExistence type="inferred from homology"/>
<dbReference type="EC" id="3.1.2.6" evidence="7"/>
<gene>
    <name evidence="7 9" type="primary">gloB</name>
    <name evidence="9" type="ORF">L2689_02240</name>
</gene>